<dbReference type="EMBL" id="UEYP01000003">
    <property type="protein sequence ID" value="SSC67080.1"/>
    <property type="molecule type" value="Genomic_DNA"/>
</dbReference>
<dbReference type="GO" id="GO:1901053">
    <property type="term" value="P:sarcosine catabolic process"/>
    <property type="evidence" value="ECO:0007669"/>
    <property type="project" value="InterPro"/>
</dbReference>
<keyword evidence="2" id="KW-1185">Reference proteome</keyword>
<accession>A0A376AHB2</accession>
<gene>
    <name evidence="1" type="ORF">RHIZ70_2788</name>
</gene>
<dbReference type="RefSeq" id="WP_115669754.1">
    <property type="nucleotide sequence ID" value="NZ_UEYP01000003.1"/>
</dbReference>
<dbReference type="SUPFAM" id="SSF103025">
    <property type="entry name" value="Folate-binding domain"/>
    <property type="match status" value="1"/>
</dbReference>
<evidence type="ECO:0008006" key="3">
    <source>
        <dbReference type="Google" id="ProtNLM"/>
    </source>
</evidence>
<name>A0A376AHB2_9HYPH</name>
<proteinExistence type="predicted"/>
<reference evidence="2" key="1">
    <citation type="submission" date="2018-07" db="EMBL/GenBank/DDBJ databases">
        <authorList>
            <person name="Peiro R."/>
            <person name="Begona"/>
            <person name="Cbmso G."/>
            <person name="Lopez M."/>
            <person name="Gonzalez S."/>
        </authorList>
    </citation>
    <scope>NUCLEOTIDE SEQUENCE [LARGE SCALE GENOMIC DNA]</scope>
</reference>
<dbReference type="AlphaFoldDB" id="A0A376AHB2"/>
<dbReference type="OrthoDB" id="9814782at2"/>
<evidence type="ECO:0000313" key="2">
    <source>
        <dbReference type="Proteomes" id="UP000254764"/>
    </source>
</evidence>
<dbReference type="Gene3D" id="3.30.70.1520">
    <property type="entry name" value="Heterotetrameric sarcosine oxidase"/>
    <property type="match status" value="1"/>
</dbReference>
<sequence>MADAFVAERKTVLARAHGGSPSVRLRPAEPAMRVSLRARAEDVAALSKALGVKLPVKPKGSASTKGRMAFWLGPDEWLLIDDKGGDLMADCAASGVVHSATDVSHRNTAIIVSGPGAANAINAGCPLNLSLKTFPVGAVTRTVFGKIEVVLYRIDEETFRLECWRSFAEYAFGLLNEAAEDAAA</sequence>
<dbReference type="GO" id="GO:0008115">
    <property type="term" value="F:sarcosine oxidase activity"/>
    <property type="evidence" value="ECO:0007669"/>
    <property type="project" value="InterPro"/>
</dbReference>
<dbReference type="STRING" id="1336235.GCA_000518785_02348"/>
<dbReference type="InterPro" id="IPR006280">
    <property type="entry name" value="SoxG_het"/>
</dbReference>
<dbReference type="InterPro" id="IPR007375">
    <property type="entry name" value="SoxG"/>
</dbReference>
<dbReference type="NCBIfam" id="TIGR01375">
    <property type="entry name" value="soxG"/>
    <property type="match status" value="1"/>
</dbReference>
<dbReference type="Gene3D" id="3.30.1360.120">
    <property type="entry name" value="Probable tRNA modification gtpase trme, domain 1"/>
    <property type="match status" value="1"/>
</dbReference>
<evidence type="ECO:0000313" key="1">
    <source>
        <dbReference type="EMBL" id="SSC67080.1"/>
    </source>
</evidence>
<dbReference type="Proteomes" id="UP000254764">
    <property type="component" value="Unassembled WGS sequence"/>
</dbReference>
<dbReference type="Pfam" id="PF04268">
    <property type="entry name" value="SoxG"/>
    <property type="match status" value="1"/>
</dbReference>
<dbReference type="InterPro" id="IPR027266">
    <property type="entry name" value="TrmE/GcvT-like"/>
</dbReference>
<organism evidence="1 2">
    <name type="scientific">Ciceribacter selenitireducens ATCC BAA-1503</name>
    <dbReference type="NCBI Taxonomy" id="1336235"/>
    <lineage>
        <taxon>Bacteria</taxon>
        <taxon>Pseudomonadati</taxon>
        <taxon>Pseudomonadota</taxon>
        <taxon>Alphaproteobacteria</taxon>
        <taxon>Hyphomicrobiales</taxon>
        <taxon>Rhizobiaceae</taxon>
        <taxon>Ciceribacter</taxon>
    </lineage>
</organism>
<protein>
    <recommendedName>
        <fullName evidence="3">Sarcosine oxidase subunit gamma family protein</fullName>
    </recommendedName>
</protein>